<evidence type="ECO:0000256" key="4">
    <source>
        <dbReference type="ARBA" id="ARBA00013213"/>
    </source>
</evidence>
<dbReference type="InterPro" id="IPR036291">
    <property type="entry name" value="NAD(P)-bd_dom_sf"/>
</dbReference>
<keyword evidence="9" id="KW-0486">Methionine biosynthesis</keyword>
<dbReference type="Gene3D" id="3.30.360.10">
    <property type="entry name" value="Dihydrodipicolinate Reductase, domain 2"/>
    <property type="match status" value="1"/>
</dbReference>
<protein>
    <recommendedName>
        <fullName evidence="5">Homoserine dehydrogenase</fullName>
        <ecNumber evidence="4">1.1.1.3</ecNumber>
    </recommendedName>
</protein>
<evidence type="ECO:0000256" key="8">
    <source>
        <dbReference type="ARBA" id="ARBA00023002"/>
    </source>
</evidence>
<evidence type="ECO:0000256" key="9">
    <source>
        <dbReference type="ARBA" id="ARBA00023167"/>
    </source>
</evidence>
<proteinExistence type="inferred from homology"/>
<organism evidence="12">
    <name type="scientific">mine drainage metagenome</name>
    <dbReference type="NCBI Taxonomy" id="410659"/>
    <lineage>
        <taxon>unclassified sequences</taxon>
        <taxon>metagenomes</taxon>
        <taxon>ecological metagenomes</taxon>
    </lineage>
</organism>
<dbReference type="GO" id="GO:0009086">
    <property type="term" value="P:methionine biosynthetic process"/>
    <property type="evidence" value="ECO:0007669"/>
    <property type="project" value="UniProtKB-KW"/>
</dbReference>
<evidence type="ECO:0000256" key="2">
    <source>
        <dbReference type="ARBA" id="ARBA00005062"/>
    </source>
</evidence>
<dbReference type="SUPFAM" id="SSF55347">
    <property type="entry name" value="Glyceraldehyde-3-phosphate dehydrogenase-like, C-terminal domain"/>
    <property type="match status" value="1"/>
</dbReference>
<dbReference type="GO" id="GO:0004412">
    <property type="term" value="F:homoserine dehydrogenase activity"/>
    <property type="evidence" value="ECO:0007669"/>
    <property type="project" value="UniProtKB-EC"/>
</dbReference>
<reference evidence="12" key="1">
    <citation type="submission" date="2013-08" db="EMBL/GenBank/DDBJ databases">
        <authorList>
            <person name="Mendez C."/>
            <person name="Richter M."/>
            <person name="Ferrer M."/>
            <person name="Sanchez J."/>
        </authorList>
    </citation>
    <scope>NUCLEOTIDE SEQUENCE</scope>
</reference>
<dbReference type="AlphaFoldDB" id="T0ZHW8"/>
<dbReference type="InterPro" id="IPR005106">
    <property type="entry name" value="Asp/hSer_DH_NAD-bd"/>
</dbReference>
<feature type="domain" description="Homoserine dehydrogenase catalytic" evidence="10">
    <location>
        <begin position="150"/>
        <end position="321"/>
    </location>
</feature>
<dbReference type="GO" id="GO:0050661">
    <property type="term" value="F:NADP binding"/>
    <property type="evidence" value="ECO:0007669"/>
    <property type="project" value="InterPro"/>
</dbReference>
<dbReference type="Pfam" id="PF00742">
    <property type="entry name" value="Homoserine_dh"/>
    <property type="match status" value="1"/>
</dbReference>
<evidence type="ECO:0000256" key="1">
    <source>
        <dbReference type="ARBA" id="ARBA00005056"/>
    </source>
</evidence>
<comment type="pathway">
    <text evidence="2">Amino-acid biosynthesis; L-methionine biosynthesis via de novo pathway; L-homoserine from L-aspartate: step 3/3.</text>
</comment>
<dbReference type="UniPathway" id="UPA00050">
    <property type="reaction ID" value="UER00063"/>
</dbReference>
<dbReference type="UniPathway" id="UPA00051">
    <property type="reaction ID" value="UER00465"/>
</dbReference>
<reference evidence="12" key="2">
    <citation type="journal article" date="2014" name="ISME J.">
        <title>Microbial stratification in low pH oxic and suboxic macroscopic growths along an acid mine drainage.</title>
        <authorList>
            <person name="Mendez-Garcia C."/>
            <person name="Mesa V."/>
            <person name="Sprenger R.R."/>
            <person name="Richter M."/>
            <person name="Diez M.S."/>
            <person name="Solano J."/>
            <person name="Bargiela R."/>
            <person name="Golyshina O.V."/>
            <person name="Manteca A."/>
            <person name="Ramos J.L."/>
            <person name="Gallego J.R."/>
            <person name="Llorente I."/>
            <person name="Martins Dos Santos V.A."/>
            <person name="Jensen O.N."/>
            <person name="Pelaez A.I."/>
            <person name="Sanchez J."/>
            <person name="Ferrer M."/>
        </authorList>
    </citation>
    <scope>NUCLEOTIDE SEQUENCE</scope>
</reference>
<dbReference type="SUPFAM" id="SSF51735">
    <property type="entry name" value="NAD(P)-binding Rossmann-fold domains"/>
    <property type="match status" value="1"/>
</dbReference>
<dbReference type="Pfam" id="PF03447">
    <property type="entry name" value="NAD_binding_3"/>
    <property type="match status" value="1"/>
</dbReference>
<evidence type="ECO:0000256" key="3">
    <source>
        <dbReference type="ARBA" id="ARBA00006753"/>
    </source>
</evidence>
<evidence type="ECO:0000256" key="7">
    <source>
        <dbReference type="ARBA" id="ARBA00022697"/>
    </source>
</evidence>
<dbReference type="EMBL" id="AUZX01011121">
    <property type="protein sequence ID" value="EQD44293.1"/>
    <property type="molecule type" value="Genomic_DNA"/>
</dbReference>
<dbReference type="EC" id="1.1.1.3" evidence="4"/>
<name>T0ZHW8_9ZZZZ</name>
<evidence type="ECO:0000256" key="6">
    <source>
        <dbReference type="ARBA" id="ARBA00022605"/>
    </source>
</evidence>
<gene>
    <name evidence="12" type="ORF">B1A_15157</name>
</gene>
<comment type="similarity">
    <text evidence="3">Belongs to the homoserine dehydrogenase family.</text>
</comment>
<accession>T0ZHW8</accession>
<keyword evidence="7" id="KW-0791">Threonine biosynthesis</keyword>
<comment type="caution">
    <text evidence="12">The sequence shown here is derived from an EMBL/GenBank/DDBJ whole genome shotgun (WGS) entry which is preliminary data.</text>
</comment>
<evidence type="ECO:0000259" key="10">
    <source>
        <dbReference type="Pfam" id="PF00742"/>
    </source>
</evidence>
<dbReference type="PANTHER" id="PTHR43331">
    <property type="entry name" value="HOMOSERINE DEHYDROGENASE"/>
    <property type="match status" value="1"/>
</dbReference>
<dbReference type="PANTHER" id="PTHR43331:SF1">
    <property type="entry name" value="HOMOSERINE DEHYDROGENASE"/>
    <property type="match status" value="1"/>
</dbReference>
<comment type="pathway">
    <text evidence="1">Amino-acid biosynthesis; L-threonine biosynthesis; L-threonine from L-aspartate: step 3/5.</text>
</comment>
<dbReference type="InterPro" id="IPR001342">
    <property type="entry name" value="HDH_cat"/>
</dbReference>
<evidence type="ECO:0000256" key="5">
    <source>
        <dbReference type="ARBA" id="ARBA00013376"/>
    </source>
</evidence>
<dbReference type="Gene3D" id="3.40.50.720">
    <property type="entry name" value="NAD(P)-binding Rossmann-like Domain"/>
    <property type="match status" value="1"/>
</dbReference>
<keyword evidence="6" id="KW-0028">Amino-acid biosynthesis</keyword>
<sequence length="325" mass="36109">MNKSRIFILGIGSVGKNLLNLIQADLFYNNFSKYFTIVGAADSKHIIETNKDVMASDILRSKSDDNLSKIGNELDRILGPDSVDILVDMSSASKDGKREAQIYKEYLKEGKSVVTANKSPLANFWPEIMEWRREGGGEIRFEATVCGGLPLFNIIESSFSELKMIYFNGLVNLTSNYVLESMRSGGSIYNAIEDAIRDGFAETDYSDDLSGLDSARKTVIVSNALFHTKLRLKDLKYEGIKPDIEFQSGMRTMLLSSIKEENDEVISESRLKQIEPQSKFFGLGSKAMAYELKASGRASIFVSEDFDGPIETSMGVFGDILSLKP</sequence>
<evidence type="ECO:0000259" key="11">
    <source>
        <dbReference type="Pfam" id="PF03447"/>
    </source>
</evidence>
<feature type="domain" description="Aspartate/homoserine dehydrogenase NAD-binding" evidence="11">
    <location>
        <begin position="10"/>
        <end position="142"/>
    </location>
</feature>
<dbReference type="GO" id="GO:0009088">
    <property type="term" value="P:threonine biosynthetic process"/>
    <property type="evidence" value="ECO:0007669"/>
    <property type="project" value="UniProtKB-UniPathway"/>
</dbReference>
<keyword evidence="8" id="KW-0560">Oxidoreductase</keyword>
<evidence type="ECO:0000313" key="12">
    <source>
        <dbReference type="EMBL" id="EQD44293.1"/>
    </source>
</evidence>